<dbReference type="Pfam" id="PF00106">
    <property type="entry name" value="adh_short"/>
    <property type="match status" value="1"/>
</dbReference>
<accession>A0A5Q2RFR1</accession>
<keyword evidence="4" id="KW-1185">Reference proteome</keyword>
<protein>
    <submittedName>
        <fullName evidence="3">SDR family NAD(P)-dependent oxidoreductase</fullName>
    </submittedName>
</protein>
<dbReference type="GO" id="GO:0016491">
    <property type="term" value="F:oxidoreductase activity"/>
    <property type="evidence" value="ECO:0007669"/>
    <property type="project" value="UniProtKB-KW"/>
</dbReference>
<dbReference type="AlphaFoldDB" id="A0A5Q2RFR1"/>
<dbReference type="PANTHER" id="PTHR24320:SF148">
    <property type="entry name" value="NAD(P)-BINDING ROSSMANN-FOLD SUPERFAMILY PROTEIN"/>
    <property type="match status" value="1"/>
</dbReference>
<evidence type="ECO:0000256" key="1">
    <source>
        <dbReference type="ARBA" id="ARBA00006484"/>
    </source>
</evidence>
<evidence type="ECO:0000313" key="4">
    <source>
        <dbReference type="Proteomes" id="UP000334019"/>
    </source>
</evidence>
<reference evidence="3 4" key="1">
    <citation type="submission" date="2019-11" db="EMBL/GenBank/DDBJ databases">
        <authorList>
            <person name="He Y."/>
        </authorList>
    </citation>
    <scope>NUCLEOTIDE SEQUENCE [LARGE SCALE GENOMIC DNA]</scope>
    <source>
        <strain evidence="3 4">SCSIO 58843</strain>
    </source>
</reference>
<dbReference type="NCBIfam" id="NF004846">
    <property type="entry name" value="PRK06197.1"/>
    <property type="match status" value="1"/>
</dbReference>
<dbReference type="PANTHER" id="PTHR24320">
    <property type="entry name" value="RETINOL DEHYDROGENASE"/>
    <property type="match status" value="1"/>
</dbReference>
<evidence type="ECO:0000313" key="3">
    <source>
        <dbReference type="EMBL" id="QGG95669.1"/>
    </source>
</evidence>
<keyword evidence="2" id="KW-0560">Oxidoreductase</keyword>
<name>A0A5Q2RFR1_9ACTN</name>
<gene>
    <name evidence="3" type="ORF">GH723_11490</name>
</gene>
<dbReference type="RefSeq" id="WP_153759775.1">
    <property type="nucleotide sequence ID" value="NZ_CP045851.1"/>
</dbReference>
<comment type="similarity">
    <text evidence="1">Belongs to the short-chain dehydrogenases/reductases (SDR) family.</text>
</comment>
<dbReference type="Proteomes" id="UP000334019">
    <property type="component" value="Chromosome"/>
</dbReference>
<evidence type="ECO:0000256" key="2">
    <source>
        <dbReference type="ARBA" id="ARBA00023002"/>
    </source>
</evidence>
<proteinExistence type="inferred from homology"/>
<dbReference type="InterPro" id="IPR002347">
    <property type="entry name" value="SDR_fam"/>
</dbReference>
<sequence length="321" mass="33927">MGENWTEEDIPDLSGRVAVVTGGNGGLGLETVRALATHGAHVVMAARNLEKATSACRAIEDAHPGARIEIVPLDLADLSSVAAAATTIAAHERVDLLVNNAGIMGVPERRTVQGIELQFGTNHVGHFALTASLMPLLLAAPAARVVTVTSVARHVGRPVRRDRDLDAGRYDPWGSYGRSKLANLLFAVELHRRLATAHAPVASLAAHPGLTNSELQATSVVESGGGLSQRFWHLLARTSGMTTREGAAPQLRAATDPQAASGELYGPRWLVRGDAVRLPLVRAAMDRGEGRELWDVSEELAGATFDVAALVAAARRDRGEV</sequence>
<dbReference type="PRINTS" id="PR00081">
    <property type="entry name" value="GDHRDH"/>
</dbReference>
<dbReference type="KEGG" id="atq:GH723_11490"/>
<dbReference type="Gene3D" id="3.40.50.720">
    <property type="entry name" value="NAD(P)-binding Rossmann-like Domain"/>
    <property type="match status" value="1"/>
</dbReference>
<dbReference type="EMBL" id="CP045851">
    <property type="protein sequence ID" value="QGG95669.1"/>
    <property type="molecule type" value="Genomic_DNA"/>
</dbReference>
<dbReference type="InterPro" id="IPR036291">
    <property type="entry name" value="NAD(P)-bd_dom_sf"/>
</dbReference>
<organism evidence="3 4">
    <name type="scientific">Actinomarinicola tropica</name>
    <dbReference type="NCBI Taxonomy" id="2789776"/>
    <lineage>
        <taxon>Bacteria</taxon>
        <taxon>Bacillati</taxon>
        <taxon>Actinomycetota</taxon>
        <taxon>Acidimicrobiia</taxon>
        <taxon>Acidimicrobiales</taxon>
        <taxon>Iamiaceae</taxon>
        <taxon>Actinomarinicola</taxon>
    </lineage>
</organism>
<dbReference type="SUPFAM" id="SSF51735">
    <property type="entry name" value="NAD(P)-binding Rossmann-fold domains"/>
    <property type="match status" value="1"/>
</dbReference>